<feature type="region of interest" description="Disordered" evidence="7">
    <location>
        <begin position="1"/>
        <end position="122"/>
    </location>
</feature>
<dbReference type="InterPro" id="IPR045318">
    <property type="entry name" value="EZH1/2-like"/>
</dbReference>
<dbReference type="Pfam" id="PF18264">
    <property type="entry name" value="preSET_CXC"/>
    <property type="match status" value="1"/>
</dbReference>
<evidence type="ECO:0000256" key="2">
    <source>
        <dbReference type="ARBA" id="ARBA00022679"/>
    </source>
</evidence>
<feature type="region of interest" description="Disordered" evidence="7">
    <location>
        <begin position="221"/>
        <end position="251"/>
    </location>
</feature>
<comment type="catalytic activity">
    <reaction evidence="6">
        <text>L-lysyl(27)-[histone H3] + 3 S-adenosyl-L-methionine = N(6),N(6),N(6)-trimethyl-L-lysyl(27)-[histone H3] + 3 S-adenosyl-L-homocysteine + 3 H(+)</text>
        <dbReference type="Rhea" id="RHEA:60292"/>
        <dbReference type="Rhea" id="RHEA-COMP:15535"/>
        <dbReference type="Rhea" id="RHEA-COMP:15548"/>
        <dbReference type="ChEBI" id="CHEBI:15378"/>
        <dbReference type="ChEBI" id="CHEBI:29969"/>
        <dbReference type="ChEBI" id="CHEBI:57856"/>
        <dbReference type="ChEBI" id="CHEBI:59789"/>
        <dbReference type="ChEBI" id="CHEBI:61961"/>
        <dbReference type="EC" id="2.1.1.356"/>
    </reaction>
</comment>
<evidence type="ECO:0000256" key="4">
    <source>
        <dbReference type="ARBA" id="ARBA00023015"/>
    </source>
</evidence>
<evidence type="ECO:0000313" key="11">
    <source>
        <dbReference type="Proteomes" id="UP001345013"/>
    </source>
</evidence>
<evidence type="ECO:0000259" key="9">
    <source>
        <dbReference type="PROSITE" id="PS51633"/>
    </source>
</evidence>
<dbReference type="EMBL" id="JAVRRG010000041">
    <property type="protein sequence ID" value="KAK5093609.1"/>
    <property type="molecule type" value="Genomic_DNA"/>
</dbReference>
<evidence type="ECO:0000256" key="1">
    <source>
        <dbReference type="ARBA" id="ARBA00022603"/>
    </source>
</evidence>
<feature type="compositionally biased region" description="Basic and acidic residues" evidence="7">
    <location>
        <begin position="221"/>
        <end position="236"/>
    </location>
</feature>
<feature type="region of interest" description="Disordered" evidence="7">
    <location>
        <begin position="1049"/>
        <end position="1212"/>
    </location>
</feature>
<dbReference type="PROSITE" id="PS50280">
    <property type="entry name" value="SET"/>
    <property type="match status" value="1"/>
</dbReference>
<accession>A0ABR0KCV5</accession>
<dbReference type="InterPro" id="IPR046341">
    <property type="entry name" value="SET_dom_sf"/>
</dbReference>
<feature type="compositionally biased region" description="Acidic residues" evidence="7">
    <location>
        <begin position="1154"/>
        <end position="1173"/>
    </location>
</feature>
<name>A0ABR0KCV5_9EURO</name>
<organism evidence="10 11">
    <name type="scientific">Lithohypha guttulata</name>
    <dbReference type="NCBI Taxonomy" id="1690604"/>
    <lineage>
        <taxon>Eukaryota</taxon>
        <taxon>Fungi</taxon>
        <taxon>Dikarya</taxon>
        <taxon>Ascomycota</taxon>
        <taxon>Pezizomycotina</taxon>
        <taxon>Eurotiomycetes</taxon>
        <taxon>Chaetothyriomycetidae</taxon>
        <taxon>Chaetothyriales</taxon>
        <taxon>Trichomeriaceae</taxon>
        <taxon>Lithohypha</taxon>
    </lineage>
</organism>
<dbReference type="Gene3D" id="2.170.270.10">
    <property type="entry name" value="SET domain"/>
    <property type="match status" value="1"/>
</dbReference>
<keyword evidence="5" id="KW-0804">Transcription</keyword>
<evidence type="ECO:0008006" key="12">
    <source>
        <dbReference type="Google" id="ProtNLM"/>
    </source>
</evidence>
<keyword evidence="11" id="KW-1185">Reference proteome</keyword>
<evidence type="ECO:0000256" key="3">
    <source>
        <dbReference type="ARBA" id="ARBA00022691"/>
    </source>
</evidence>
<sequence length="1212" mass="136690">MSRGTPVVIDLEADDFAVPVINISSDDEAPVDRTKTTNTVPVLNDPSSDRARKEHKDQGPRRKDAPRPAGGQSRLSSNNKTQSRSPPRQKSSPRRQSRQRTSHVEANGPESLRVSKASTSDRLEDHIQAVAQERASESRDGRRCTGCVGVDEVCNGKKSCDRCAGLGFTCMYTDGPTAASKHQTVSPLPETCKKHKDNHATEIEPHLGDESITIRFLDMNPDRGNLEKREDDRATKVEPTPGSGALYMDHTPRIDASTVRARDLSSDEITELESMPRGAWLPQSVHEMREFIKVHQDNLNAHREYLLQAQLIQARIRAQQRPTMPDQHAKVNPFKKLLQVKATADQENSPLRSTKLQIKVHGTHRGSRKNNYQTVLFPARPLNIDPEAPILPKYRSIGRLGTSFLSKNVHTLLSLPYFPEEEGPDETAGDAREAELKERYRNNDIGMLENPFRELRLQRRCLERAWYWSDEFTHLLQELQLTPEGLYVWLLTKWGISKDEYRCKVCNLRSNIPPTRNSLSRRIPESRGTDDEYSRYEWLRQAFSEITSIPIWHLVDLVGSTAMYGVTSKAMQQAENDTGSLLCSICFVHSCQVHGSYIDGDEQANDQGPYINDPEVENNTRVTTVMEKNGNRTEHIIGLDDGGRLSGKHNGAVEIVQQLADFQGTVPCENECFLDLRNRQNAATHSERQKILTQQLARSMAKLYGNNLRLPCMVAKISRVSCSEALRQVLRAHREPSHPRSMTLPQNDEELAAAGKRRNANRYAGYNVDNSADIDKRGPILPCAHSGPCLKEHGCRCAKENVHCESFCGCDASGDAKCRRRFKGCNCKGPCFKDARCECWIYNRECDPWLCKTCGVLEVLDPPNKYRPEIRIGRCQNNKIQLDLPAKTIKAPSEVQGWGLFAGEDLDKHAFIGEYKGEIISAGSMEESDRRGVVYHNHGLEYLFMINTHQEMDGSTFGNKTRFMNNSQLDTHINVLAQKLIANGVPRIMFYTARPVKAGEELLYNYNYPQDITKHFWEKGDRVQAGKNGLIMPVSKPRLPSARVTREALANVDDEQQPARKKVPTEVAHRTAKVTTSQRKRKRVEDDEREEGEGNEVVDDEGEIGGDDPDEESASESAEQLVREFQKPARRLLSAREDSSDDEYEEGDEHSAEESELEPDLESEIDGTESDEEIQPRQRRTKGPGLDTRFGGQAQRKAAATRRERAARGGRY</sequence>
<feature type="compositionally biased region" description="Basic and acidic residues" evidence="7">
    <location>
        <begin position="47"/>
        <end position="66"/>
    </location>
</feature>
<dbReference type="SMART" id="SM00317">
    <property type="entry name" value="SET"/>
    <property type="match status" value="1"/>
</dbReference>
<feature type="compositionally biased region" description="Acidic residues" evidence="7">
    <location>
        <begin position="1139"/>
        <end position="1148"/>
    </location>
</feature>
<dbReference type="PANTHER" id="PTHR45747:SF4">
    <property type="entry name" value="HISTONE-LYSINE N-METHYLTRANSFERASE E(Z)"/>
    <property type="match status" value="1"/>
</dbReference>
<proteinExistence type="predicted"/>
<dbReference type="InterPro" id="IPR026489">
    <property type="entry name" value="CXC_dom"/>
</dbReference>
<protein>
    <recommendedName>
        <fullName evidence="12">[Histone H3]-lysine(27) N-trimethyltransferase</fullName>
    </recommendedName>
</protein>
<gene>
    <name evidence="10" type="ORF">LTR24_004163</name>
</gene>
<comment type="caution">
    <text evidence="10">The sequence shown here is derived from an EMBL/GenBank/DDBJ whole genome shotgun (WGS) entry which is preliminary data.</text>
</comment>
<keyword evidence="1" id="KW-0489">Methyltransferase</keyword>
<evidence type="ECO:0000256" key="7">
    <source>
        <dbReference type="SAM" id="MobiDB-lite"/>
    </source>
</evidence>
<feature type="compositionally biased region" description="Basic and acidic residues" evidence="7">
    <location>
        <begin position="1201"/>
        <end position="1212"/>
    </location>
</feature>
<reference evidence="10 11" key="1">
    <citation type="submission" date="2023-08" db="EMBL/GenBank/DDBJ databases">
        <title>Black Yeasts Isolated from many extreme environments.</title>
        <authorList>
            <person name="Coleine C."/>
            <person name="Stajich J.E."/>
            <person name="Selbmann L."/>
        </authorList>
    </citation>
    <scope>NUCLEOTIDE SEQUENCE [LARGE SCALE GENOMIC DNA]</scope>
    <source>
        <strain evidence="10 11">CCFEE 5885</strain>
    </source>
</reference>
<feature type="domain" description="SET" evidence="8">
    <location>
        <begin position="868"/>
        <end position="1007"/>
    </location>
</feature>
<dbReference type="InterPro" id="IPR001214">
    <property type="entry name" value="SET_dom"/>
</dbReference>
<evidence type="ECO:0000313" key="10">
    <source>
        <dbReference type="EMBL" id="KAK5093609.1"/>
    </source>
</evidence>
<evidence type="ECO:0000256" key="6">
    <source>
        <dbReference type="ARBA" id="ARBA00048568"/>
    </source>
</evidence>
<dbReference type="PANTHER" id="PTHR45747">
    <property type="entry name" value="HISTONE-LYSINE N-METHYLTRANSFERASE E(Z)"/>
    <property type="match status" value="1"/>
</dbReference>
<feature type="compositionally biased region" description="Acidic residues" evidence="7">
    <location>
        <begin position="1087"/>
        <end position="1114"/>
    </location>
</feature>
<keyword evidence="2" id="KW-0808">Transferase</keyword>
<keyword evidence="3" id="KW-0949">S-adenosyl-L-methionine</keyword>
<dbReference type="PROSITE" id="PS51633">
    <property type="entry name" value="CXC"/>
    <property type="match status" value="1"/>
</dbReference>
<feature type="domain" description="CXC" evidence="9">
    <location>
        <begin position="756"/>
        <end position="871"/>
    </location>
</feature>
<evidence type="ECO:0000256" key="5">
    <source>
        <dbReference type="ARBA" id="ARBA00023163"/>
    </source>
</evidence>
<dbReference type="InterPro" id="IPR041355">
    <property type="entry name" value="Pre-SET_CXC"/>
</dbReference>
<keyword evidence="4" id="KW-0805">Transcription regulation</keyword>
<evidence type="ECO:0000259" key="8">
    <source>
        <dbReference type="PROSITE" id="PS50280"/>
    </source>
</evidence>
<dbReference type="Proteomes" id="UP001345013">
    <property type="component" value="Unassembled WGS sequence"/>
</dbReference>
<feature type="compositionally biased region" description="Basic residues" evidence="7">
    <location>
        <begin position="91"/>
        <end position="101"/>
    </location>
</feature>
<dbReference type="Pfam" id="PF00856">
    <property type="entry name" value="SET"/>
    <property type="match status" value="1"/>
</dbReference>
<dbReference type="SUPFAM" id="SSF82199">
    <property type="entry name" value="SET domain"/>
    <property type="match status" value="1"/>
</dbReference>